<dbReference type="CDD" id="cd10455">
    <property type="entry name" value="GIY-YIG_SLX1"/>
    <property type="match status" value="1"/>
</dbReference>
<dbReference type="InterPro" id="IPR048749">
    <property type="entry name" value="SLX1_C"/>
</dbReference>
<comment type="similarity">
    <text evidence="11">Belongs to the SLX1 family.</text>
</comment>
<keyword evidence="8 11" id="KW-0233">DNA recombination</keyword>
<evidence type="ECO:0000256" key="7">
    <source>
        <dbReference type="ARBA" id="ARBA00022833"/>
    </source>
</evidence>
<dbReference type="AlphaFoldDB" id="A0A2S2PVL2"/>
<dbReference type="InterPro" id="IPR027520">
    <property type="entry name" value="Slx1"/>
</dbReference>
<dbReference type="InterPro" id="IPR000305">
    <property type="entry name" value="GIY-YIG_endonuc"/>
</dbReference>
<evidence type="ECO:0000256" key="2">
    <source>
        <dbReference type="ARBA" id="ARBA00022723"/>
    </source>
</evidence>
<dbReference type="InterPro" id="IPR050381">
    <property type="entry name" value="SLX1_endonuclease"/>
</dbReference>
<dbReference type="EMBL" id="GGMR01020277">
    <property type="protein sequence ID" value="MBY32896.1"/>
    <property type="molecule type" value="Transcribed_RNA"/>
</dbReference>
<evidence type="ECO:0000256" key="6">
    <source>
        <dbReference type="ARBA" id="ARBA00022801"/>
    </source>
</evidence>
<comment type="cofactor">
    <cofactor evidence="11">
        <name>a divalent metal cation</name>
        <dbReference type="ChEBI" id="CHEBI:60240"/>
    </cofactor>
</comment>
<keyword evidence="7" id="KW-0862">Zinc</keyword>
<dbReference type="PANTHER" id="PTHR20208:SF10">
    <property type="entry name" value="STRUCTURE-SPECIFIC ENDONUCLEASE SUBUNIT SLX1"/>
    <property type="match status" value="1"/>
</dbReference>
<dbReference type="FunFam" id="3.40.1440.10:FF:000008">
    <property type="entry name" value="Structure-specific endonuclease subunit SLX1 homolog"/>
    <property type="match status" value="1"/>
</dbReference>
<keyword evidence="5" id="KW-0863">Zinc-finger</keyword>
<gene>
    <name evidence="13" type="primary">slx1a</name>
    <name evidence="13" type="ORF">g.15973</name>
</gene>
<comment type="subcellular location">
    <subcellularLocation>
        <location evidence="11">Nucleus</location>
    </subcellularLocation>
</comment>
<dbReference type="GO" id="GO:0000724">
    <property type="term" value="P:double-strand break repair via homologous recombination"/>
    <property type="evidence" value="ECO:0007669"/>
    <property type="project" value="TreeGrafter"/>
</dbReference>
<reference evidence="13" key="1">
    <citation type="submission" date="2018-04" db="EMBL/GenBank/DDBJ databases">
        <title>Transcriptome of Schizaphis graminum biotype I.</title>
        <authorList>
            <person name="Scully E.D."/>
            <person name="Geib S.M."/>
            <person name="Palmer N.A."/>
            <person name="Koch K."/>
            <person name="Bradshaw J."/>
            <person name="Heng-Moss T."/>
            <person name="Sarath G."/>
        </authorList>
    </citation>
    <scope>NUCLEOTIDE SEQUENCE</scope>
</reference>
<organism evidence="13">
    <name type="scientific">Schizaphis graminum</name>
    <name type="common">Green bug aphid</name>
    <dbReference type="NCBI Taxonomy" id="13262"/>
    <lineage>
        <taxon>Eukaryota</taxon>
        <taxon>Metazoa</taxon>
        <taxon>Ecdysozoa</taxon>
        <taxon>Arthropoda</taxon>
        <taxon>Hexapoda</taxon>
        <taxon>Insecta</taxon>
        <taxon>Pterygota</taxon>
        <taxon>Neoptera</taxon>
        <taxon>Paraneoptera</taxon>
        <taxon>Hemiptera</taxon>
        <taxon>Sternorrhyncha</taxon>
        <taxon>Aphidomorpha</taxon>
        <taxon>Aphidoidea</taxon>
        <taxon>Aphididae</taxon>
        <taxon>Aphidini</taxon>
        <taxon>Schizaphis</taxon>
    </lineage>
</organism>
<dbReference type="GO" id="GO:0008821">
    <property type="term" value="F:crossover junction DNA endonuclease activity"/>
    <property type="evidence" value="ECO:0007669"/>
    <property type="project" value="TreeGrafter"/>
</dbReference>
<evidence type="ECO:0000256" key="1">
    <source>
        <dbReference type="ARBA" id="ARBA00022722"/>
    </source>
</evidence>
<keyword evidence="9 11" id="KW-0234">DNA repair</keyword>
<dbReference type="Gene3D" id="3.40.1440.10">
    <property type="entry name" value="GIY-YIG endonuclease"/>
    <property type="match status" value="1"/>
</dbReference>
<feature type="domain" description="GIY-YIG" evidence="12">
    <location>
        <begin position="14"/>
        <end position="99"/>
    </location>
</feature>
<comment type="subunit">
    <text evidence="11">Forms a heterodimer with a member of the SLX4 family.</text>
</comment>
<dbReference type="Gene3D" id="3.30.40.10">
    <property type="entry name" value="Zinc/RING finger domain, C3HC4 (zinc finger)"/>
    <property type="match status" value="1"/>
</dbReference>
<evidence type="ECO:0000256" key="4">
    <source>
        <dbReference type="ARBA" id="ARBA00022763"/>
    </source>
</evidence>
<proteinExistence type="inferred from homology"/>
<evidence type="ECO:0000256" key="11">
    <source>
        <dbReference type="HAMAP-Rule" id="MF_03100"/>
    </source>
</evidence>
<accession>A0A2S2PVL2</accession>
<keyword evidence="6 11" id="KW-0378">Hydrolase</keyword>
<dbReference type="GO" id="GO:0033557">
    <property type="term" value="C:Slx1-Slx4 complex"/>
    <property type="evidence" value="ECO:0007669"/>
    <property type="project" value="UniProtKB-UniRule"/>
</dbReference>
<dbReference type="EC" id="3.1.-.-" evidence="11"/>
<evidence type="ECO:0000259" key="12">
    <source>
        <dbReference type="PROSITE" id="PS50164"/>
    </source>
</evidence>
<evidence type="ECO:0000256" key="9">
    <source>
        <dbReference type="ARBA" id="ARBA00023204"/>
    </source>
</evidence>
<dbReference type="PANTHER" id="PTHR20208">
    <property type="entry name" value="STRUCTURE-SPECIFIC ENDONUCLEASE SUBUNIT SLX1"/>
    <property type="match status" value="1"/>
</dbReference>
<keyword evidence="10 11" id="KW-0539">Nucleus</keyword>
<dbReference type="GO" id="GO:0017108">
    <property type="term" value="F:5'-flap endonuclease activity"/>
    <property type="evidence" value="ECO:0007669"/>
    <property type="project" value="InterPro"/>
</dbReference>
<keyword evidence="2" id="KW-0479">Metal-binding</keyword>
<dbReference type="Pfam" id="PF21202">
    <property type="entry name" value="SLX1_C"/>
    <property type="match status" value="1"/>
</dbReference>
<dbReference type="Pfam" id="PF01541">
    <property type="entry name" value="GIY-YIG"/>
    <property type="match status" value="1"/>
</dbReference>
<dbReference type="SUPFAM" id="SSF82771">
    <property type="entry name" value="GIY-YIG endonuclease"/>
    <property type="match status" value="1"/>
</dbReference>
<dbReference type="InterPro" id="IPR013083">
    <property type="entry name" value="Znf_RING/FYVE/PHD"/>
</dbReference>
<evidence type="ECO:0000256" key="8">
    <source>
        <dbReference type="ARBA" id="ARBA00023172"/>
    </source>
</evidence>
<keyword evidence="1 11" id="KW-0540">Nuclease</keyword>
<protein>
    <recommendedName>
        <fullName evidence="11">Structure-specific endonuclease subunit SLX1 homolog</fullName>
        <ecNumber evidence="11">3.1.-.-</ecNumber>
    </recommendedName>
</protein>
<evidence type="ECO:0000313" key="13">
    <source>
        <dbReference type="EMBL" id="MBY32896.1"/>
    </source>
</evidence>
<keyword evidence="3 11" id="KW-0255">Endonuclease</keyword>
<keyword evidence="4 11" id="KW-0227">DNA damage</keyword>
<evidence type="ECO:0000256" key="3">
    <source>
        <dbReference type="ARBA" id="ARBA00022759"/>
    </source>
</evidence>
<dbReference type="GO" id="GO:0008270">
    <property type="term" value="F:zinc ion binding"/>
    <property type="evidence" value="ECO:0007669"/>
    <property type="project" value="UniProtKB-KW"/>
</dbReference>
<dbReference type="PROSITE" id="PS50164">
    <property type="entry name" value="GIY_YIG"/>
    <property type="match status" value="1"/>
</dbReference>
<evidence type="ECO:0000256" key="5">
    <source>
        <dbReference type="ARBA" id="ARBA00022771"/>
    </source>
</evidence>
<comment type="caution">
    <text evidence="11">Lacks conserved residue(s) required for the propagation of feature annotation.</text>
</comment>
<name>A0A2S2PVL2_SCHGA</name>
<dbReference type="HAMAP" id="MF_03100">
    <property type="entry name" value="Endonuc_su_Slx1"/>
    <property type="match status" value="1"/>
</dbReference>
<comment type="function">
    <text evidence="11">Catalytic subunit of a heterodimeric structure-specific endonuclease that resolves DNA secondary structures generated during DNA repair and recombination. Has endonuclease activity towards branched DNA substrates, introducing single-strand cuts in duplex DNA close to junctions with ss-DNA.</text>
</comment>
<dbReference type="InterPro" id="IPR035901">
    <property type="entry name" value="GIY-YIG_endonuc_sf"/>
</dbReference>
<evidence type="ECO:0000256" key="10">
    <source>
        <dbReference type="ARBA" id="ARBA00023242"/>
    </source>
</evidence>
<sequence length="260" mass="29674">MLLDKQSIFEEIENFYGVYLLYCLNEKCKGKTYIGYTKDPNRRIKQHNKGVKSGGARKTSFRGPWEMVLIVHGFPNDISALRFEWAWQNPKTSRRLKHIAPKARTEKAYDYCIRILSEMLHVGPWNRLALNVRWLNMLYRRDFSDDKFPPMHMSICQGPVVCKKPVSQSDVSLLDGSKSQICVLCARNCSADSLLNCLDPDCQAATHIQCLAKRFLGSSDHIIPIDGECPACGTRVLWGDLIRRKNGCYKNLVTIGTNNN</sequence>